<name>A0A3B0Z5L4_9ZZZZ</name>
<dbReference type="AlphaFoldDB" id="A0A3B0Z5L4"/>
<dbReference type="EMBL" id="UOFL01000221">
    <property type="protein sequence ID" value="VAW81559.1"/>
    <property type="molecule type" value="Genomic_DNA"/>
</dbReference>
<sequence>MYQCKNCLKNINANISSFLFILSSRPKQYPYRLKAHWCKRSDSNQQKTKSSNTQELPSNFNKTFVKEKIKPSTDPGGKGLEIEKEIQVCPDCYHDLNKQHS</sequence>
<gene>
    <name evidence="1" type="ORF">MNBD_GAMMA12-2512</name>
</gene>
<proteinExistence type="predicted"/>
<organism evidence="1">
    <name type="scientific">hydrothermal vent metagenome</name>
    <dbReference type="NCBI Taxonomy" id="652676"/>
    <lineage>
        <taxon>unclassified sequences</taxon>
        <taxon>metagenomes</taxon>
        <taxon>ecological metagenomes</taxon>
    </lineage>
</organism>
<accession>A0A3B0Z5L4</accession>
<protein>
    <submittedName>
        <fullName evidence="1">Uncharacterized protein</fullName>
    </submittedName>
</protein>
<evidence type="ECO:0000313" key="1">
    <source>
        <dbReference type="EMBL" id="VAW81559.1"/>
    </source>
</evidence>
<reference evidence="1" key="1">
    <citation type="submission" date="2018-06" db="EMBL/GenBank/DDBJ databases">
        <authorList>
            <person name="Zhirakovskaya E."/>
        </authorList>
    </citation>
    <scope>NUCLEOTIDE SEQUENCE</scope>
</reference>